<reference evidence="2" key="1">
    <citation type="submission" date="2018-05" db="EMBL/GenBank/DDBJ databases">
        <authorList>
            <person name="Lanie J.A."/>
            <person name="Ng W.-L."/>
            <person name="Kazmierczak K.M."/>
            <person name="Andrzejewski T.M."/>
            <person name="Davidsen T.M."/>
            <person name="Wayne K.J."/>
            <person name="Tettelin H."/>
            <person name="Glass J.I."/>
            <person name="Rusch D."/>
            <person name="Podicherti R."/>
            <person name="Tsui H.-C.T."/>
            <person name="Winkler M.E."/>
        </authorList>
    </citation>
    <scope>NUCLEOTIDE SEQUENCE</scope>
</reference>
<evidence type="ECO:0000256" key="1">
    <source>
        <dbReference type="SAM" id="Phobius"/>
    </source>
</evidence>
<feature type="transmembrane region" description="Helical" evidence="1">
    <location>
        <begin position="6"/>
        <end position="23"/>
    </location>
</feature>
<protein>
    <submittedName>
        <fullName evidence="2">Uncharacterized protein</fullName>
    </submittedName>
</protein>
<organism evidence="2">
    <name type="scientific">marine metagenome</name>
    <dbReference type="NCBI Taxonomy" id="408172"/>
    <lineage>
        <taxon>unclassified sequences</taxon>
        <taxon>metagenomes</taxon>
        <taxon>ecological metagenomes</taxon>
    </lineage>
</organism>
<keyword evidence="1" id="KW-0812">Transmembrane</keyword>
<keyword evidence="1" id="KW-1133">Transmembrane helix</keyword>
<keyword evidence="1" id="KW-0472">Membrane</keyword>
<name>A0A383EEH4_9ZZZZ</name>
<dbReference type="AlphaFoldDB" id="A0A383EEH4"/>
<proteinExistence type="predicted"/>
<evidence type="ECO:0000313" key="2">
    <source>
        <dbReference type="EMBL" id="SVE55131.1"/>
    </source>
</evidence>
<accession>A0A383EEH4</accession>
<feature type="non-terminal residue" evidence="2">
    <location>
        <position position="1"/>
    </location>
</feature>
<feature type="non-terminal residue" evidence="2">
    <location>
        <position position="24"/>
    </location>
</feature>
<dbReference type="EMBL" id="UINC01225176">
    <property type="protein sequence ID" value="SVE55131.1"/>
    <property type="molecule type" value="Genomic_DNA"/>
</dbReference>
<gene>
    <name evidence="2" type="ORF">METZ01_LOCUS507985</name>
</gene>
<sequence>MPEWWIEATLPSAVFICLFLLWVL</sequence>